<dbReference type="Gene3D" id="2.60.40.150">
    <property type="entry name" value="C2 domain"/>
    <property type="match status" value="5"/>
</dbReference>
<dbReference type="SMART" id="SM01201">
    <property type="entry name" value="FerB"/>
    <property type="match status" value="1"/>
</dbReference>
<dbReference type="Pfam" id="PF22901">
    <property type="entry name" value="dsrm_Ferlin"/>
    <property type="match status" value="1"/>
</dbReference>
<dbReference type="FunCoup" id="B3S2M2">
    <property type="interactions" value="26"/>
</dbReference>
<feature type="domain" description="C2" evidence="9">
    <location>
        <begin position="1134"/>
        <end position="1252"/>
    </location>
</feature>
<keyword evidence="2 8" id="KW-0812">Transmembrane</keyword>
<dbReference type="Pfam" id="PF16165">
    <property type="entry name" value="Ferlin_C"/>
    <property type="match status" value="1"/>
</dbReference>
<evidence type="ECO:0000256" key="7">
    <source>
        <dbReference type="ARBA" id="ARBA00023136"/>
    </source>
</evidence>
<dbReference type="CDD" id="cd04018">
    <property type="entry name" value="C2C_Ferlin"/>
    <property type="match status" value="1"/>
</dbReference>
<dbReference type="OMA" id="YYYLPYW"/>
<evidence type="ECO:0000256" key="2">
    <source>
        <dbReference type="ARBA" id="ARBA00022692"/>
    </source>
</evidence>
<dbReference type="SMART" id="SM00239">
    <property type="entry name" value="C2"/>
    <property type="match status" value="5"/>
</dbReference>
<dbReference type="CDD" id="cd04037">
    <property type="entry name" value="C2E_Ferlin"/>
    <property type="match status" value="1"/>
</dbReference>
<keyword evidence="5" id="KW-0106">Calcium</keyword>
<comment type="subcellular location">
    <subcellularLocation>
        <location evidence="1">Membrane</location>
        <topology evidence="1">Single-pass membrane protein</topology>
    </subcellularLocation>
</comment>
<dbReference type="InterPro" id="IPR012561">
    <property type="entry name" value="Ferlin_B-domain"/>
</dbReference>
<dbReference type="InterPro" id="IPR037722">
    <property type="entry name" value="C2C_Ferlin"/>
</dbReference>
<keyword evidence="7 8" id="KW-0472">Membrane</keyword>
<feature type="domain" description="C2" evidence="9">
    <location>
        <begin position="859"/>
        <end position="982"/>
    </location>
</feature>
<dbReference type="InterPro" id="IPR055072">
    <property type="entry name" value="Ferlin_DSRM"/>
</dbReference>
<dbReference type="CDD" id="cd08374">
    <property type="entry name" value="C2F_Ferlin"/>
    <property type="match status" value="1"/>
</dbReference>
<proteinExistence type="predicted"/>
<dbReference type="InterPro" id="IPR032362">
    <property type="entry name" value="Ferlin_C"/>
</dbReference>
<name>B3S2M2_TRIAD</name>
<dbReference type="SUPFAM" id="SSF49562">
    <property type="entry name" value="C2 domain (Calcium/lipid-binding domain, CaLB)"/>
    <property type="match status" value="6"/>
</dbReference>
<evidence type="ECO:0000256" key="1">
    <source>
        <dbReference type="ARBA" id="ARBA00004167"/>
    </source>
</evidence>
<dbReference type="InterPro" id="IPR037724">
    <property type="entry name" value="C2E_Ferlin"/>
</dbReference>
<dbReference type="Pfam" id="PF00168">
    <property type="entry name" value="C2"/>
    <property type="match status" value="5"/>
</dbReference>
<evidence type="ECO:0000313" key="10">
    <source>
        <dbReference type="EMBL" id="EDV23443.1"/>
    </source>
</evidence>
<dbReference type="InterPro" id="IPR037721">
    <property type="entry name" value="Ferlin"/>
</dbReference>
<dbReference type="InterPro" id="IPR037723">
    <property type="entry name" value="C2D_Ferlin"/>
</dbReference>
<feature type="domain" description="C2" evidence="9">
    <location>
        <begin position="141"/>
        <end position="276"/>
    </location>
</feature>
<gene>
    <name evidence="10" type="ORF">TRIADDRAFT_27805</name>
</gene>
<dbReference type="GO" id="GO:0007009">
    <property type="term" value="P:plasma membrane organization"/>
    <property type="evidence" value="ECO:0000318"/>
    <property type="project" value="GO_Central"/>
</dbReference>
<dbReference type="KEGG" id="tad:TRIADDRAFT_27805"/>
<dbReference type="PhylomeDB" id="B3S2M2"/>
<evidence type="ECO:0000256" key="5">
    <source>
        <dbReference type="ARBA" id="ARBA00022837"/>
    </source>
</evidence>
<feature type="non-terminal residue" evidence="10">
    <location>
        <position position="1"/>
    </location>
</feature>
<dbReference type="CDD" id="cd04011">
    <property type="entry name" value="C2B_Ferlin"/>
    <property type="match status" value="1"/>
</dbReference>
<keyword evidence="6 8" id="KW-1133">Transmembrane helix</keyword>
<dbReference type="InterPro" id="IPR037720">
    <property type="entry name" value="C2B_Ferlin"/>
</dbReference>
<dbReference type="EMBL" id="DS985247">
    <property type="protein sequence ID" value="EDV23443.1"/>
    <property type="molecule type" value="Genomic_DNA"/>
</dbReference>
<dbReference type="Pfam" id="PF08151">
    <property type="entry name" value="FerI"/>
    <property type="match status" value="1"/>
</dbReference>
<dbReference type="InterPro" id="IPR035892">
    <property type="entry name" value="C2_domain_sf"/>
</dbReference>
<protein>
    <recommendedName>
        <fullName evidence="9">C2 domain-containing protein</fullName>
    </recommendedName>
</protein>
<dbReference type="GO" id="GO:0046872">
    <property type="term" value="F:metal ion binding"/>
    <property type="evidence" value="ECO:0007669"/>
    <property type="project" value="UniProtKB-KW"/>
</dbReference>
<dbReference type="OrthoDB" id="270970at2759"/>
<feature type="domain" description="C2" evidence="9">
    <location>
        <begin position="1"/>
        <end position="104"/>
    </location>
</feature>
<evidence type="ECO:0000256" key="6">
    <source>
        <dbReference type="ARBA" id="ARBA00022989"/>
    </source>
</evidence>
<reference evidence="10 11" key="1">
    <citation type="journal article" date="2008" name="Nature">
        <title>The Trichoplax genome and the nature of placozoans.</title>
        <authorList>
            <person name="Srivastava M."/>
            <person name="Begovic E."/>
            <person name="Chapman J."/>
            <person name="Putnam N.H."/>
            <person name="Hellsten U."/>
            <person name="Kawashima T."/>
            <person name="Kuo A."/>
            <person name="Mitros T."/>
            <person name="Salamov A."/>
            <person name="Carpenter M.L."/>
            <person name="Signorovitch A.Y."/>
            <person name="Moreno M.A."/>
            <person name="Kamm K."/>
            <person name="Grimwood J."/>
            <person name="Schmutz J."/>
            <person name="Shapiro H."/>
            <person name="Grigoriev I.V."/>
            <person name="Buss L.W."/>
            <person name="Schierwater B."/>
            <person name="Dellaporta S.L."/>
            <person name="Rokhsar D.S."/>
        </authorList>
    </citation>
    <scope>NUCLEOTIDE SEQUENCE [LARGE SCALE GENOMIC DNA]</scope>
    <source>
        <strain evidence="10 11">Grell-BS-1999</strain>
    </source>
</reference>
<dbReference type="InterPro" id="IPR012968">
    <property type="entry name" value="FerIin_dom"/>
</dbReference>
<dbReference type="eggNOG" id="KOG1326">
    <property type="taxonomic scope" value="Eukaryota"/>
</dbReference>
<dbReference type="InParanoid" id="B3S2M2"/>
<dbReference type="SMART" id="SM01202">
    <property type="entry name" value="FerI"/>
    <property type="match status" value="1"/>
</dbReference>
<keyword evidence="11" id="KW-1185">Reference proteome</keyword>
<dbReference type="CDD" id="cd04017">
    <property type="entry name" value="C2D_Ferlin"/>
    <property type="match status" value="1"/>
</dbReference>
<feature type="domain" description="C2" evidence="9">
    <location>
        <begin position="679"/>
        <end position="817"/>
    </location>
</feature>
<dbReference type="RefSeq" id="XP_002114353.1">
    <property type="nucleotide sequence ID" value="XM_002114317.1"/>
</dbReference>
<keyword evidence="4" id="KW-0677">Repeat</keyword>
<dbReference type="Proteomes" id="UP000009022">
    <property type="component" value="Unassembled WGS sequence"/>
</dbReference>
<evidence type="ECO:0000259" key="9">
    <source>
        <dbReference type="PROSITE" id="PS50004"/>
    </source>
</evidence>
<keyword evidence="3" id="KW-0479">Metal-binding</keyword>
<dbReference type="InterPro" id="IPR037725">
    <property type="entry name" value="C2F_Ferlin"/>
</dbReference>
<dbReference type="GO" id="GO:0016020">
    <property type="term" value="C:membrane"/>
    <property type="evidence" value="ECO:0007669"/>
    <property type="project" value="UniProtKB-SubCell"/>
</dbReference>
<dbReference type="PROSITE" id="PS50004">
    <property type="entry name" value="C2"/>
    <property type="match status" value="6"/>
</dbReference>
<feature type="transmembrane region" description="Helical" evidence="8">
    <location>
        <begin position="1623"/>
        <end position="1649"/>
    </location>
</feature>
<sequence>VNIRIHEARQLSGININPVVHVTVGSDKKKTNVKEATNCPLYNEFFVFDYQIPHALVMEKMILLEVNSTGGKLSLKSHSLVGMYKLDIQTVYNAPDHQFYRKWAYLTDPHDHTNSCKGYLKVDIAVIARGTSISTPGKVKNEDDIDSNLLSPDGGSADRARANYKFNIYYADGLPQMDSGILPNIKRVITRGEKELTDAYVEVNFFGHSVKTPVKRHTYKPIWNECICITDLFPPLCATAKVQIKDSDAVATDVPIATHVIEMSKISYNKLSKGFLPTYGPTSIYLYGSTRDFSMFDENIKLNQGEGEGAAYRGRLVISLTVHLCETHHGSVACGNKVSSIPALPKVVINNTLLGKQERFLLFALLSECSMINKKYSDKPVELELTMGNYGNEIDFNASDDAHTVVSTAEEHHGSEHILYHHATTHPMLPDSFDDTYFFIPWENTKPCLYIQSKWLAHLYRIYLANMIDKIRHSLLCGLVEIEDLAKHKDARTIDYFRAVLDELIAGCNQVVIMLKNESISHRLGITDLDIARMKLCSREMIVVSNLAYEISKRSDTLVYIKGKLASFHQVVERLTNLVDTPQQALPDVFLWMIAGGKRIAYARIPAADIIHSELECQRGIDCGKMTSFFLRVPGKKGYGFNENTVQARVRLMLWLGLQSHKKDYVRGIPKGYKLTNKLKNADEFSLVPPKSVKYIEEHKFELRAYLYQARSLAACDKSGFSDPFARIMYSNITVETRIIRETLSPIWDETIRMRSIVLYGTLEDIVKSPGTIVIDVFDNDLVGSSEFLGRTVAKPNVKILSEEYVKPKFPSTLRWYSLYKGGIEAGAILAAFELFEVKFGMDFDYLPPLPLAVTRNEIEKVIPVPSGIRPVLSKFRIQVLFWGVRDMRKLQLQAVVHPQIEIECGGQVVQSEICSNAKKNPNFTNVVASLDVEVPENTLFWAPIAVRVKDYRNFGRFYLVGSCEIDNFDRFWYKRRKKGAGSLFANQSSINIQMSNKIHPALADSKSTTDLDKAQSVSSIPGAHIKRSAPSQATKKSQAEHEKIDWWSKYYASQNTFSDVDRKKFTNVDTLKIYDSELENQPEFGGFKDVIQSFALYRGKRDNNADDNAKIVGCFKGNLKICRLPLPQCVIENSTNGMFTDVPASKPTSVLVRIYIIKANNLHPTDINGKADPYLIVSLGKTKINDRENYISKNLSPIFGRAFHIEATIPLETTLTVQVYDMDMIGSDDLIGETKIDIENRFYSKHRPSCGLPITYSEIGYNKWRDPLKPTQILNRLCKEEKLDGPYYADGEVSIGKCIITGPTELIDSRGRLVITDEHVALKALHQWHKISGRGMKLVPEHIETRPLYNPGRPGIEQGNLEMWVDVFPMDIPIPEDHVDISPRKPARYELRVVIWNTEDVICNDHNMLSGEQMSDIYVKCWIKGHENNKQSTDIHHKSYTGEGNFNWRMIFEFDYLAAEEKVVVKKKEHFYSLDETEHYEPFNLIVQVWDADMFSSDDFTGMTTFDLLDMPRGVKEAAHCELNMLKSDNHPRFDLMKQKSARGWFPVVAQNHKSEDILAGKVEIELTLLTEDEAKHRPAGLKREAPEPLPKPNRPEDAVGWFSSPFKACKFGVCRNYKRDLFILFLVFLLFMFAATFVYAIPVSYCLTDHLYYYYDKYYQLIRIM</sequence>
<dbReference type="InterPro" id="IPR000008">
    <property type="entry name" value="C2_dom"/>
</dbReference>
<dbReference type="PANTHER" id="PTHR12546:SF60">
    <property type="entry name" value="MISFIRE, ISOFORM F"/>
    <property type="match status" value="1"/>
</dbReference>
<dbReference type="CTD" id="6755566"/>
<evidence type="ECO:0000256" key="3">
    <source>
        <dbReference type="ARBA" id="ARBA00022723"/>
    </source>
</evidence>
<dbReference type="HOGENOM" id="CLU_001183_3_1_1"/>
<feature type="domain" description="C2" evidence="9">
    <location>
        <begin position="1374"/>
        <end position="1523"/>
    </location>
</feature>
<evidence type="ECO:0000313" key="11">
    <source>
        <dbReference type="Proteomes" id="UP000009022"/>
    </source>
</evidence>
<dbReference type="PANTHER" id="PTHR12546">
    <property type="entry name" value="FER-1-LIKE"/>
    <property type="match status" value="1"/>
</dbReference>
<accession>B3S2M2</accession>
<evidence type="ECO:0000256" key="4">
    <source>
        <dbReference type="ARBA" id="ARBA00022737"/>
    </source>
</evidence>
<evidence type="ECO:0000256" key="8">
    <source>
        <dbReference type="SAM" id="Phobius"/>
    </source>
</evidence>
<organism evidence="10 11">
    <name type="scientific">Trichoplax adhaerens</name>
    <name type="common">Trichoplax reptans</name>
    <dbReference type="NCBI Taxonomy" id="10228"/>
    <lineage>
        <taxon>Eukaryota</taxon>
        <taxon>Metazoa</taxon>
        <taxon>Placozoa</taxon>
        <taxon>Uniplacotomia</taxon>
        <taxon>Trichoplacea</taxon>
        <taxon>Trichoplacidae</taxon>
        <taxon>Trichoplax</taxon>
    </lineage>
</organism>
<dbReference type="Pfam" id="PF08150">
    <property type="entry name" value="FerB"/>
    <property type="match status" value="1"/>
</dbReference>
<dbReference type="GeneID" id="6755566"/>